<dbReference type="Proteomes" id="UP001189624">
    <property type="component" value="Chromosome 4"/>
</dbReference>
<feature type="compositionally biased region" description="Polar residues" evidence="5">
    <location>
        <begin position="186"/>
        <end position="197"/>
    </location>
</feature>
<feature type="region of interest" description="Disordered" evidence="5">
    <location>
        <begin position="378"/>
        <end position="434"/>
    </location>
</feature>
<dbReference type="InterPro" id="IPR032308">
    <property type="entry name" value="TDBD"/>
</dbReference>
<feature type="compositionally biased region" description="Basic and acidic residues" evidence="5">
    <location>
        <begin position="411"/>
        <end position="426"/>
    </location>
</feature>
<feature type="compositionally biased region" description="Basic and acidic residues" evidence="5">
    <location>
        <begin position="383"/>
        <end position="403"/>
    </location>
</feature>
<comment type="subcellular location">
    <subcellularLocation>
        <location evidence="1 4">Nucleus</location>
    </subcellularLocation>
</comment>
<feature type="compositionally biased region" description="Basic and acidic residues" evidence="5">
    <location>
        <begin position="102"/>
        <end position="111"/>
    </location>
</feature>
<feature type="compositionally biased region" description="Low complexity" evidence="5">
    <location>
        <begin position="55"/>
        <end position="67"/>
    </location>
</feature>
<comment type="function">
    <text evidence="4">Acts as a negative regulator of abscisic acid (ABA) response.</text>
</comment>
<keyword evidence="8" id="KW-1185">Reference proteome</keyword>
<evidence type="ECO:0000259" key="6">
    <source>
        <dbReference type="Pfam" id="PF16135"/>
    </source>
</evidence>
<dbReference type="Pfam" id="PF16135">
    <property type="entry name" value="TDBD"/>
    <property type="match status" value="1"/>
</dbReference>
<feature type="compositionally biased region" description="Polar residues" evidence="5">
    <location>
        <begin position="242"/>
        <end position="257"/>
    </location>
</feature>
<feature type="compositionally biased region" description="Acidic residues" evidence="5">
    <location>
        <begin position="198"/>
        <end position="207"/>
    </location>
</feature>
<feature type="compositionally biased region" description="Basic and acidic residues" evidence="5">
    <location>
        <begin position="146"/>
        <end position="184"/>
    </location>
</feature>
<dbReference type="AlphaFoldDB" id="A0AA86SCE1"/>
<dbReference type="EMBL" id="OY731401">
    <property type="protein sequence ID" value="CAJ1951703.1"/>
    <property type="molecule type" value="Genomic_DNA"/>
</dbReference>
<dbReference type="PANTHER" id="PTHR31413">
    <property type="entry name" value="AFP HOMOLOG 2"/>
    <property type="match status" value="1"/>
</dbReference>
<feature type="region of interest" description="Disordered" evidence="5">
    <location>
        <begin position="146"/>
        <end position="257"/>
    </location>
</feature>
<dbReference type="Gramene" id="rna-AYBTSS11_LOCUS14916">
    <property type="protein sequence ID" value="CAJ1951703.1"/>
    <property type="gene ID" value="gene-AYBTSS11_LOCUS14916"/>
</dbReference>
<dbReference type="GO" id="GO:1901371">
    <property type="term" value="P:regulation of leaf morphogenesis"/>
    <property type="evidence" value="ECO:0007669"/>
    <property type="project" value="EnsemblPlants"/>
</dbReference>
<comment type="similarity">
    <text evidence="2 4">Belongs to the Ninja family.</text>
</comment>
<dbReference type="GO" id="GO:0045892">
    <property type="term" value="P:negative regulation of DNA-templated transcription"/>
    <property type="evidence" value="ECO:0007669"/>
    <property type="project" value="EnsemblPlants"/>
</dbReference>
<organism evidence="7 8">
    <name type="scientific">Sphenostylis stenocarpa</name>
    <dbReference type="NCBI Taxonomy" id="92480"/>
    <lineage>
        <taxon>Eukaryota</taxon>
        <taxon>Viridiplantae</taxon>
        <taxon>Streptophyta</taxon>
        <taxon>Embryophyta</taxon>
        <taxon>Tracheophyta</taxon>
        <taxon>Spermatophyta</taxon>
        <taxon>Magnoliopsida</taxon>
        <taxon>eudicotyledons</taxon>
        <taxon>Gunneridae</taxon>
        <taxon>Pentapetalae</taxon>
        <taxon>rosids</taxon>
        <taxon>fabids</taxon>
        <taxon>Fabales</taxon>
        <taxon>Fabaceae</taxon>
        <taxon>Papilionoideae</taxon>
        <taxon>50 kb inversion clade</taxon>
        <taxon>NPAAA clade</taxon>
        <taxon>indigoferoid/millettioid clade</taxon>
        <taxon>Phaseoleae</taxon>
        <taxon>Sphenostylis</taxon>
    </lineage>
</organism>
<evidence type="ECO:0000313" key="7">
    <source>
        <dbReference type="EMBL" id="CAJ1951703.1"/>
    </source>
</evidence>
<evidence type="ECO:0000256" key="1">
    <source>
        <dbReference type="ARBA" id="ARBA00004123"/>
    </source>
</evidence>
<sequence>MMLQRSLQLPYGIFLWDGTDNACLIFEDGFFQLGYYNMEDESGLELSLGLSCGGSSSKLKGKNGSSSDTRGEEVGRGGKMVDDFKSMFDNAPQKPESISGTRRTDSPKPEENFFSDLSKAKDENASLNLNGRGFLVANSSKPIEIEDDKRSEAANKRKMTFDEIRNPKKHESDVHHADLHDRARTSHISITEDGSTAENEDVADSETENSSSRPISHHSDGSKGFIRVGSSSDAAKEVRGSADSNATDFSGQKRFTGSSEKDFKHANLTYSASFSVQPVNMMNVSYPSPVKESSSVGAPGSQIHGVMHVMPAATGERTGTQSVNNGSLPVMFGYPPVQLPMLEKDQSWGLISHPQQLHSSFVGRGPTNPATLQVISNNVSEAKPFEGRPLDRTKGDGKQRVTEEGSSSQPEDVKGRSTNLRAKDIPDQPTEGSVIDFSNIKPGLAADVKFGGCGSYPNLPWVSTSGSGPNGRTISGVTYRYSTNQVRIVCACHGSHMTPEEFVRHANEDQAAAEGSGVLGTVANGNPAASSHG</sequence>
<dbReference type="GO" id="GO:0005634">
    <property type="term" value="C:nucleus"/>
    <property type="evidence" value="ECO:0007669"/>
    <property type="project" value="UniProtKB-SubCell"/>
</dbReference>
<accession>A0AA86SCE1</accession>
<feature type="domain" description="Tify" evidence="6">
    <location>
        <begin position="486"/>
        <end position="508"/>
    </location>
</feature>
<evidence type="ECO:0000256" key="3">
    <source>
        <dbReference type="ARBA" id="ARBA00023242"/>
    </source>
</evidence>
<dbReference type="GO" id="GO:0009867">
    <property type="term" value="P:jasmonic acid mediated signaling pathway"/>
    <property type="evidence" value="ECO:0007669"/>
    <property type="project" value="EnsemblPlants"/>
</dbReference>
<protein>
    <recommendedName>
        <fullName evidence="4">Ninja-family protein</fullName>
    </recommendedName>
    <alternativeName>
        <fullName evidence="4">ABI-binding protein</fullName>
    </alternativeName>
</protein>
<feature type="compositionally biased region" description="Basic and acidic residues" evidence="5">
    <location>
        <begin position="69"/>
        <end position="86"/>
    </location>
</feature>
<evidence type="ECO:0000256" key="4">
    <source>
        <dbReference type="RuleBase" id="RU369029"/>
    </source>
</evidence>
<dbReference type="InterPro" id="IPR031307">
    <property type="entry name" value="Ninja_fam"/>
</dbReference>
<keyword evidence="3 4" id="KW-0539">Nucleus</keyword>
<evidence type="ECO:0000256" key="5">
    <source>
        <dbReference type="SAM" id="MobiDB-lite"/>
    </source>
</evidence>
<gene>
    <name evidence="7" type="ORF">AYBTSS11_LOCUS14916</name>
</gene>
<evidence type="ECO:0000256" key="2">
    <source>
        <dbReference type="ARBA" id="ARBA00006081"/>
    </source>
</evidence>
<proteinExistence type="inferred from homology"/>
<evidence type="ECO:0000313" key="8">
    <source>
        <dbReference type="Proteomes" id="UP001189624"/>
    </source>
</evidence>
<feature type="region of interest" description="Disordered" evidence="5">
    <location>
        <begin position="55"/>
        <end position="114"/>
    </location>
</feature>
<dbReference type="PANTHER" id="PTHR31413:SF12">
    <property type="entry name" value="AFP HOMOLOG 2"/>
    <property type="match status" value="1"/>
</dbReference>
<name>A0AA86SCE1_9FABA</name>
<reference evidence="7" key="1">
    <citation type="submission" date="2023-10" db="EMBL/GenBank/DDBJ databases">
        <authorList>
            <person name="Domelevo Entfellner J.-B."/>
        </authorList>
    </citation>
    <scope>NUCLEOTIDE SEQUENCE</scope>
</reference>